<accession>A0A4V2SE74</accession>
<evidence type="ECO:0000313" key="3">
    <source>
        <dbReference type="Proteomes" id="UP000295600"/>
    </source>
</evidence>
<evidence type="ECO:0000313" key="2">
    <source>
        <dbReference type="EMBL" id="TCO87483.1"/>
    </source>
</evidence>
<dbReference type="RefSeq" id="WP_131927408.1">
    <property type="nucleotide sequence ID" value="NZ_SLXB01000031.1"/>
</dbReference>
<organism evidence="2 3">
    <name type="scientific">Prevotella heparinolytica</name>
    <dbReference type="NCBI Taxonomy" id="28113"/>
    <lineage>
        <taxon>Bacteria</taxon>
        <taxon>Pseudomonadati</taxon>
        <taxon>Bacteroidota</taxon>
        <taxon>Bacteroidia</taxon>
        <taxon>Bacteroidales</taxon>
        <taxon>Bacteroidaceae</taxon>
        <taxon>Bacteroides</taxon>
    </lineage>
</organism>
<sequence>MKIIVSFSGGKDSQACLIQAANKYGADKIEAVFCDTGWEHPDTYTHIHDVCNHLGVTLHVLKSSKYSDFVDMAVKRSRFPSTTRRFCTYELKIIPMIDYILSLDDSCLIIQGIRAKESASRAEMPYECNYFGEYFERITDKKGNQKWKQSYRRKDVIDWCSRHDASVLRPIFHWSAQEVIDYILAAGQRPNPLYERGFSRVGCYPCIMCRKREVKLISQDDYGRNRLIAAEQRMRDETPKGSSFFPPTYIPRRFCANGAYPTIEEVFAYVNRNDAGMDDMFEPEGGYSCMSLYHGLCE</sequence>
<dbReference type="AlphaFoldDB" id="A0A4V2SE74"/>
<name>A0A4V2SE74_9BACE</name>
<dbReference type="Proteomes" id="UP000295600">
    <property type="component" value="Unassembled WGS sequence"/>
</dbReference>
<dbReference type="PANTHER" id="PTHR43196:SF2">
    <property type="entry name" value="PHOSPHOADENOSINE PHOSPHOSULFATE REDUCTASE"/>
    <property type="match status" value="1"/>
</dbReference>
<evidence type="ECO:0000259" key="1">
    <source>
        <dbReference type="Pfam" id="PF01507"/>
    </source>
</evidence>
<reference evidence="2 3" key="1">
    <citation type="submission" date="2019-03" db="EMBL/GenBank/DDBJ databases">
        <title>Genomic Encyclopedia of Type Strains, Phase IV (KMG-IV): sequencing the most valuable type-strain genomes for metagenomic binning, comparative biology and taxonomic classification.</title>
        <authorList>
            <person name="Goeker M."/>
        </authorList>
    </citation>
    <scope>NUCLEOTIDE SEQUENCE [LARGE SCALE GENOMIC DNA]</scope>
    <source>
        <strain evidence="2 3">DSM 23917</strain>
    </source>
</reference>
<dbReference type="Pfam" id="PF01507">
    <property type="entry name" value="PAPS_reduct"/>
    <property type="match status" value="1"/>
</dbReference>
<dbReference type="Gene3D" id="3.40.50.620">
    <property type="entry name" value="HUPs"/>
    <property type="match status" value="1"/>
</dbReference>
<gene>
    <name evidence="2" type="ORF">EV202_13128</name>
</gene>
<dbReference type="InterPro" id="IPR002500">
    <property type="entry name" value="PAPS_reduct_dom"/>
</dbReference>
<dbReference type="InterPro" id="IPR014729">
    <property type="entry name" value="Rossmann-like_a/b/a_fold"/>
</dbReference>
<comment type="caution">
    <text evidence="2">The sequence shown here is derived from an EMBL/GenBank/DDBJ whole genome shotgun (WGS) entry which is preliminary data.</text>
</comment>
<feature type="domain" description="Phosphoadenosine phosphosulphate reductase" evidence="1">
    <location>
        <begin position="3"/>
        <end position="207"/>
    </location>
</feature>
<dbReference type="InterPro" id="IPR050128">
    <property type="entry name" value="Sulfate_adenylyltrnsfr_sub2"/>
</dbReference>
<proteinExistence type="predicted"/>
<dbReference type="EMBL" id="SLXB01000031">
    <property type="protein sequence ID" value="TCO87483.1"/>
    <property type="molecule type" value="Genomic_DNA"/>
</dbReference>
<dbReference type="GO" id="GO:0003824">
    <property type="term" value="F:catalytic activity"/>
    <property type="evidence" value="ECO:0007669"/>
    <property type="project" value="InterPro"/>
</dbReference>
<protein>
    <submittedName>
        <fullName evidence="2">Phosphoadenosine phosphosulfate reductase family protein</fullName>
    </submittedName>
</protein>
<dbReference type="SUPFAM" id="SSF52402">
    <property type="entry name" value="Adenine nucleotide alpha hydrolases-like"/>
    <property type="match status" value="1"/>
</dbReference>
<dbReference type="PANTHER" id="PTHR43196">
    <property type="entry name" value="SULFATE ADENYLYLTRANSFERASE SUBUNIT 2"/>
    <property type="match status" value="1"/>
</dbReference>